<dbReference type="CDD" id="cd00609">
    <property type="entry name" value="AAT_like"/>
    <property type="match status" value="1"/>
</dbReference>
<keyword evidence="3" id="KW-0663">Pyridoxal phosphate</keyword>
<dbReference type="InterPro" id="IPR051446">
    <property type="entry name" value="HTH_trans_reg/aminotransferase"/>
</dbReference>
<dbReference type="SUPFAM" id="SSF53383">
    <property type="entry name" value="PLP-dependent transferases"/>
    <property type="match status" value="1"/>
</dbReference>
<dbReference type="GO" id="GO:0003677">
    <property type="term" value="F:DNA binding"/>
    <property type="evidence" value="ECO:0007669"/>
    <property type="project" value="UniProtKB-KW"/>
</dbReference>
<evidence type="ECO:0000256" key="6">
    <source>
        <dbReference type="ARBA" id="ARBA00023163"/>
    </source>
</evidence>
<keyword evidence="5" id="KW-0238">DNA-binding</keyword>
<evidence type="ECO:0000313" key="9">
    <source>
        <dbReference type="Proteomes" id="UP000194933"/>
    </source>
</evidence>
<keyword evidence="4" id="KW-0805">Transcription regulation</keyword>
<dbReference type="InterPro" id="IPR036388">
    <property type="entry name" value="WH-like_DNA-bd_sf"/>
</dbReference>
<dbReference type="CDD" id="cd07377">
    <property type="entry name" value="WHTH_GntR"/>
    <property type="match status" value="1"/>
</dbReference>
<dbReference type="InterPro" id="IPR015421">
    <property type="entry name" value="PyrdxlP-dep_Trfase_major"/>
</dbReference>
<keyword evidence="6" id="KW-0804">Transcription</keyword>
<dbReference type="SUPFAM" id="SSF46785">
    <property type="entry name" value="Winged helix' DNA-binding domain"/>
    <property type="match status" value="1"/>
</dbReference>
<dbReference type="Gene3D" id="1.10.10.10">
    <property type="entry name" value="Winged helix-like DNA-binding domain superfamily/Winged helix DNA-binding domain"/>
    <property type="match status" value="1"/>
</dbReference>
<dbReference type="Gene3D" id="3.90.1150.10">
    <property type="entry name" value="Aspartate Aminotransferase, domain 1"/>
    <property type="match status" value="1"/>
</dbReference>
<comment type="caution">
    <text evidence="8">The sequence shown here is derived from an EMBL/GenBank/DDBJ whole genome shotgun (WGS) entry which is preliminary data.</text>
</comment>
<keyword evidence="9" id="KW-1185">Reference proteome</keyword>
<dbReference type="GO" id="GO:0003700">
    <property type="term" value="F:DNA-binding transcription factor activity"/>
    <property type="evidence" value="ECO:0007669"/>
    <property type="project" value="InterPro"/>
</dbReference>
<evidence type="ECO:0000259" key="7">
    <source>
        <dbReference type="PROSITE" id="PS50949"/>
    </source>
</evidence>
<dbReference type="InterPro" id="IPR036390">
    <property type="entry name" value="WH_DNA-bd_sf"/>
</dbReference>
<comment type="similarity">
    <text evidence="1">In the C-terminal section; belongs to the class-I pyridoxal-phosphate-dependent aminotransferase family.</text>
</comment>
<evidence type="ECO:0000256" key="3">
    <source>
        <dbReference type="ARBA" id="ARBA00022898"/>
    </source>
</evidence>
<dbReference type="Pfam" id="PF00155">
    <property type="entry name" value="Aminotran_1_2"/>
    <property type="match status" value="1"/>
</dbReference>
<gene>
    <name evidence="8" type="ORF">A5844_000265</name>
</gene>
<dbReference type="EMBL" id="NGMO01000001">
    <property type="protein sequence ID" value="OTP12050.1"/>
    <property type="molecule type" value="Genomic_DNA"/>
</dbReference>
<evidence type="ECO:0000256" key="4">
    <source>
        <dbReference type="ARBA" id="ARBA00023015"/>
    </source>
</evidence>
<feature type="domain" description="HTH gntR-type" evidence="7">
    <location>
        <begin position="10"/>
        <end position="78"/>
    </location>
</feature>
<dbReference type="Proteomes" id="UP000194933">
    <property type="component" value="Unassembled WGS sequence"/>
</dbReference>
<sequence length="475" mass="54711">MWEKVDKRKGSAYRQIMDQIIKEIENGHLSPGERLPSERNLAESFQVNRTTVVHALDELRALGIIASQQGSGRFVRKATWGEFTEPRIDWRQLISQRYEKLTDNYEEKIKEARRQSDFIDLYSSEMPLELLPNFQIPTYSLEEILQEEQFITAFGYRPLIEKVSNYLKNSTQILLDDSRLLITSGGQQAIFLVLQTILSMGEAIAVETPSFFYRLPLFKAIGIRLFGIPMDEEGIDLVKLEEAILKHQIKAILVNPNFQNPTGKVMSYQRRKELVDLCRKYQLPIIEDDVFADLKLSQVEKATIPSLYSIDPKNVLYIGSLSLILGKTTKIGWILGPRSFVGQLAEAQKMMEFSMSIFTQVVACAVFDETFERKIKVLRNDLRKRSGWLENWANAQTFFDLAPIYGGYYAWISWKGRKLTNKLAEKIIDEGVGIAPNFLFGEETNGFRINFSRLKESDLPRFADVMDQLSRWLAE</sequence>
<evidence type="ECO:0000313" key="8">
    <source>
        <dbReference type="EMBL" id="OTP12050.1"/>
    </source>
</evidence>
<keyword evidence="2" id="KW-0808">Transferase</keyword>
<dbReference type="PANTHER" id="PTHR46577:SF2">
    <property type="entry name" value="TRANSCRIPTIONAL REGULATORY PROTEIN"/>
    <property type="match status" value="1"/>
</dbReference>
<dbReference type="Gene3D" id="3.40.640.10">
    <property type="entry name" value="Type I PLP-dependent aspartate aminotransferase-like (Major domain)"/>
    <property type="match status" value="1"/>
</dbReference>
<dbReference type="PRINTS" id="PR00035">
    <property type="entry name" value="HTHGNTR"/>
</dbReference>
<dbReference type="STRING" id="1987383.A5844_000265"/>
<dbReference type="PANTHER" id="PTHR46577">
    <property type="entry name" value="HTH-TYPE TRANSCRIPTIONAL REGULATORY PROTEIN GABR"/>
    <property type="match status" value="1"/>
</dbReference>
<accession>A0A2C9XPE7</accession>
<proteinExistence type="inferred from homology"/>
<protein>
    <recommendedName>
        <fullName evidence="7">HTH gntR-type domain-containing protein</fullName>
    </recommendedName>
</protein>
<dbReference type="InterPro" id="IPR015424">
    <property type="entry name" value="PyrdxlP-dep_Trfase"/>
</dbReference>
<evidence type="ECO:0000256" key="2">
    <source>
        <dbReference type="ARBA" id="ARBA00022576"/>
    </source>
</evidence>
<dbReference type="GO" id="GO:0030170">
    <property type="term" value="F:pyridoxal phosphate binding"/>
    <property type="evidence" value="ECO:0007669"/>
    <property type="project" value="InterPro"/>
</dbReference>
<organism evidence="8 9">
    <name type="scientific">Candidatus Enterococcus wittei</name>
    <dbReference type="NCBI Taxonomy" id="1987383"/>
    <lineage>
        <taxon>Bacteria</taxon>
        <taxon>Bacillati</taxon>
        <taxon>Bacillota</taxon>
        <taxon>Bacilli</taxon>
        <taxon>Lactobacillales</taxon>
        <taxon>Enterococcaceae</taxon>
        <taxon>Enterococcus</taxon>
    </lineage>
</organism>
<keyword evidence="2" id="KW-0032">Aminotransferase</keyword>
<dbReference type="AlphaFoldDB" id="A0A2C9XPE7"/>
<reference evidence="8 9" key="1">
    <citation type="submission" date="2017-05" db="EMBL/GenBank/DDBJ databases">
        <title>The Genome Sequence of Enterococcus sp. 10A9_DIV0425.</title>
        <authorList>
            <consortium name="The Broad Institute Genomics Platform"/>
            <consortium name="The Broad Institute Genomic Center for Infectious Diseases"/>
            <person name="Earl A."/>
            <person name="Manson A."/>
            <person name="Schwartman J."/>
            <person name="Gilmore M."/>
            <person name="Abouelleil A."/>
            <person name="Cao P."/>
            <person name="Chapman S."/>
            <person name="Cusick C."/>
            <person name="Shea T."/>
            <person name="Young S."/>
            <person name="Neafsey D."/>
            <person name="Nusbaum C."/>
            <person name="Birren B."/>
        </authorList>
    </citation>
    <scope>NUCLEOTIDE SEQUENCE [LARGE SCALE GENOMIC DNA]</scope>
    <source>
        <strain evidence="8 9">10A9_DIV0425</strain>
    </source>
</reference>
<dbReference type="GO" id="GO:0008483">
    <property type="term" value="F:transaminase activity"/>
    <property type="evidence" value="ECO:0007669"/>
    <property type="project" value="UniProtKB-KW"/>
</dbReference>
<dbReference type="InterPro" id="IPR004839">
    <property type="entry name" value="Aminotransferase_I/II_large"/>
</dbReference>
<dbReference type="RefSeq" id="WP_086283267.1">
    <property type="nucleotide sequence ID" value="NZ_NGMO01000001.1"/>
</dbReference>
<evidence type="ECO:0000256" key="5">
    <source>
        <dbReference type="ARBA" id="ARBA00023125"/>
    </source>
</evidence>
<dbReference type="InterPro" id="IPR015422">
    <property type="entry name" value="PyrdxlP-dep_Trfase_small"/>
</dbReference>
<evidence type="ECO:0000256" key="1">
    <source>
        <dbReference type="ARBA" id="ARBA00005384"/>
    </source>
</evidence>
<dbReference type="Pfam" id="PF00392">
    <property type="entry name" value="GntR"/>
    <property type="match status" value="1"/>
</dbReference>
<dbReference type="SMART" id="SM00345">
    <property type="entry name" value="HTH_GNTR"/>
    <property type="match status" value="1"/>
</dbReference>
<dbReference type="InterPro" id="IPR000524">
    <property type="entry name" value="Tscrpt_reg_HTH_GntR"/>
</dbReference>
<dbReference type="PROSITE" id="PS50949">
    <property type="entry name" value="HTH_GNTR"/>
    <property type="match status" value="1"/>
</dbReference>
<name>A0A2C9XPE7_9ENTE</name>